<organism evidence="1 2">
    <name type="scientific">Candidatus Yanofskybacteria bacterium RIFCSPHIGHO2_02_FULL_50_12</name>
    <dbReference type="NCBI Taxonomy" id="1802685"/>
    <lineage>
        <taxon>Bacteria</taxon>
        <taxon>Candidatus Yanofskyibacteriota</taxon>
    </lineage>
</organism>
<protein>
    <submittedName>
        <fullName evidence="1">Uncharacterized protein</fullName>
    </submittedName>
</protein>
<comment type="caution">
    <text evidence="1">The sequence shown here is derived from an EMBL/GenBank/DDBJ whole genome shotgun (WGS) entry which is preliminary data.</text>
</comment>
<evidence type="ECO:0000313" key="2">
    <source>
        <dbReference type="Proteomes" id="UP000178117"/>
    </source>
</evidence>
<evidence type="ECO:0000313" key="1">
    <source>
        <dbReference type="EMBL" id="OGN16321.1"/>
    </source>
</evidence>
<gene>
    <name evidence="1" type="ORF">A3C88_00885</name>
</gene>
<dbReference type="STRING" id="1802685.A3C88_00885"/>
<proteinExistence type="predicted"/>
<sequence>MTLQLPEVTEQQRQQAVEFWWRHAENLRAQNLVSEEGLRWIAMCTRNPNQIGYDSMLGQIRPGELGKWDLLETLKMSALFDLDECLHLAGISSTEYAKMERDVHLHAVGVDPDDSNQVAEYERMATMTPTELDAHIKSLESQLGLKHI</sequence>
<reference evidence="1 2" key="1">
    <citation type="journal article" date="2016" name="Nat. Commun.">
        <title>Thousands of microbial genomes shed light on interconnected biogeochemical processes in an aquifer system.</title>
        <authorList>
            <person name="Anantharaman K."/>
            <person name="Brown C.T."/>
            <person name="Hug L.A."/>
            <person name="Sharon I."/>
            <person name="Castelle C.J."/>
            <person name="Probst A.J."/>
            <person name="Thomas B.C."/>
            <person name="Singh A."/>
            <person name="Wilkins M.J."/>
            <person name="Karaoz U."/>
            <person name="Brodie E.L."/>
            <person name="Williams K.H."/>
            <person name="Hubbard S.S."/>
            <person name="Banfield J.F."/>
        </authorList>
    </citation>
    <scope>NUCLEOTIDE SEQUENCE [LARGE SCALE GENOMIC DNA]</scope>
</reference>
<dbReference type="Proteomes" id="UP000178117">
    <property type="component" value="Unassembled WGS sequence"/>
</dbReference>
<name>A0A1F8FTM2_9BACT</name>
<dbReference type="EMBL" id="MGJZ01000033">
    <property type="protein sequence ID" value="OGN16321.1"/>
    <property type="molecule type" value="Genomic_DNA"/>
</dbReference>
<accession>A0A1F8FTM2</accession>
<dbReference type="AlphaFoldDB" id="A0A1F8FTM2"/>